<feature type="region of interest" description="Disordered" evidence="1">
    <location>
        <begin position="648"/>
        <end position="668"/>
    </location>
</feature>
<feature type="region of interest" description="Disordered" evidence="1">
    <location>
        <begin position="1"/>
        <end position="75"/>
    </location>
</feature>
<evidence type="ECO:0000256" key="1">
    <source>
        <dbReference type="SAM" id="MobiDB-lite"/>
    </source>
</evidence>
<dbReference type="AlphaFoldDB" id="A0A2T0AHI6"/>
<accession>A0A2T0AHI6</accession>
<reference evidence="3 4" key="1">
    <citation type="journal article" date="2018" name="Elife">
        <title>Functional genomics of lipid metabolism in the oleaginous yeast Rhodosporidium toruloides.</title>
        <authorList>
            <person name="Coradetti S.T."/>
            <person name="Pinel D."/>
            <person name="Geiselman G."/>
            <person name="Ito M."/>
            <person name="Mondo S."/>
            <person name="Reilly M.C."/>
            <person name="Cheng Y.F."/>
            <person name="Bauer S."/>
            <person name="Grigoriev I."/>
            <person name="Gladden J.M."/>
            <person name="Simmons B.A."/>
            <person name="Brem R."/>
            <person name="Arkin A.P."/>
            <person name="Skerker J.M."/>
        </authorList>
    </citation>
    <scope>NUCLEOTIDE SEQUENCE [LARGE SCALE GENOMIC DNA]</scope>
    <source>
        <strain evidence="3 4">NBRC 0880</strain>
    </source>
</reference>
<sequence length="668" mass="75025">MPRPQRQAAANAKYTVDPPTDEEAEEEVRAVNAGATKGKRRASGAAEGGQDTDWKTAEPPKKRGRTGAGGGGRRRAKLESFQAMPMDVLVEIARHLDPLTLLHMSRANKMMRHVFARRASKPIWQIVRSNLGIPALEATDITDMQLAALLFDKECRICGCGRAVITDYCLRMRWCKDCKKANLLSDQKLVKELKAEYNLHPKLLECSLYTLDSPSGYNSKQRPYYCKAAVLETNDRLNELEKAVNDARRQPAPVKDAAKAALDTFIAEKSAIAKASHKDGQMLRDWESGFAHRRKETDERLRQERCAAIESRVRALGYEEADCKARDWPDVHRLVDQPTRLADAIWESISDRIIAAVDSSKRMRILDDAEEKLHKRYSKVKQLYTSLRSGQGLDYPALSDFAYIPSVKTMWLPDDAQFPATVDEALKDAIAAEVEKAKLIIKLGFASSLARAYEVQGVAMDDKLAAKLKALPPARVPADLKLTTEYGESELSSRATWWAPKQALNFEAFDDSISDLEADVDALLRRFTSPLRCPNQYPNQCGRPHPYRQFLKHAATHNMGMESGPVLCHDFQHFGLLHQVLEETGLPNLIGSIETLEKSDWRFECRDCKSPPHYAGRDWVGGKVMRWPAFINHVSRDHKADVPSDMRAWRKGQRHPQAAATTSADAQA</sequence>
<gene>
    <name evidence="3" type="ORF">AAT19DRAFT_8541</name>
</gene>
<organism evidence="3 4">
    <name type="scientific">Rhodotorula toruloides</name>
    <name type="common">Yeast</name>
    <name type="synonym">Rhodosporidium toruloides</name>
    <dbReference type="NCBI Taxonomy" id="5286"/>
    <lineage>
        <taxon>Eukaryota</taxon>
        <taxon>Fungi</taxon>
        <taxon>Dikarya</taxon>
        <taxon>Basidiomycota</taxon>
        <taxon>Pucciniomycotina</taxon>
        <taxon>Microbotryomycetes</taxon>
        <taxon>Sporidiobolales</taxon>
        <taxon>Sporidiobolaceae</taxon>
        <taxon>Rhodotorula</taxon>
    </lineage>
</organism>
<dbReference type="Proteomes" id="UP000239560">
    <property type="component" value="Unassembled WGS sequence"/>
</dbReference>
<evidence type="ECO:0000313" key="4">
    <source>
        <dbReference type="Proteomes" id="UP000239560"/>
    </source>
</evidence>
<protein>
    <recommendedName>
        <fullName evidence="2">F-box domain-containing protein</fullName>
    </recommendedName>
</protein>
<comment type="caution">
    <text evidence="3">The sequence shown here is derived from an EMBL/GenBank/DDBJ whole genome shotgun (WGS) entry which is preliminary data.</text>
</comment>
<dbReference type="CDD" id="cd09917">
    <property type="entry name" value="F-box_SF"/>
    <property type="match status" value="1"/>
</dbReference>
<dbReference type="EMBL" id="LCTV02000001">
    <property type="protein sequence ID" value="PRQ77473.1"/>
    <property type="molecule type" value="Genomic_DNA"/>
</dbReference>
<dbReference type="InterPro" id="IPR001810">
    <property type="entry name" value="F-box_dom"/>
</dbReference>
<evidence type="ECO:0000313" key="3">
    <source>
        <dbReference type="EMBL" id="PRQ77473.1"/>
    </source>
</evidence>
<feature type="compositionally biased region" description="Low complexity" evidence="1">
    <location>
        <begin position="657"/>
        <end position="668"/>
    </location>
</feature>
<dbReference type="PROSITE" id="PS50181">
    <property type="entry name" value="FBOX"/>
    <property type="match status" value="1"/>
</dbReference>
<name>A0A2T0AHI6_RHOTO</name>
<evidence type="ECO:0000259" key="2">
    <source>
        <dbReference type="PROSITE" id="PS50181"/>
    </source>
</evidence>
<feature type="domain" description="F-box" evidence="2">
    <location>
        <begin position="78"/>
        <end position="127"/>
    </location>
</feature>
<dbReference type="OrthoDB" id="3248205at2759"/>
<feature type="compositionally biased region" description="Basic and acidic residues" evidence="1">
    <location>
        <begin position="52"/>
        <end position="61"/>
    </location>
</feature>
<proteinExistence type="predicted"/>